<dbReference type="InterPro" id="IPR015797">
    <property type="entry name" value="NUDIX_hydrolase-like_dom_sf"/>
</dbReference>
<dbReference type="RefSeq" id="WP_169197397.1">
    <property type="nucleotide sequence ID" value="NZ_WTVH02000009.1"/>
</dbReference>
<dbReference type="EMBL" id="WTVH01000002">
    <property type="protein sequence ID" value="NMF92069.1"/>
    <property type="molecule type" value="Genomic_DNA"/>
</dbReference>
<evidence type="ECO:0000313" key="10">
    <source>
        <dbReference type="Proteomes" id="UP000601990"/>
    </source>
</evidence>
<feature type="domain" description="Nudix hydrolase" evidence="8">
    <location>
        <begin position="48"/>
        <end position="177"/>
    </location>
</feature>
<evidence type="ECO:0000256" key="6">
    <source>
        <dbReference type="ARBA" id="ARBA00032162"/>
    </source>
</evidence>
<dbReference type="InterPro" id="IPR000086">
    <property type="entry name" value="NUDIX_hydrolase_dom"/>
</dbReference>
<evidence type="ECO:0000256" key="4">
    <source>
        <dbReference type="ARBA" id="ARBA00016377"/>
    </source>
</evidence>
<keyword evidence="5" id="KW-0378">Hydrolase</keyword>
<comment type="similarity">
    <text evidence="3">Belongs to the Nudix hydrolase family. NudK subfamily.</text>
</comment>
<dbReference type="InterPro" id="IPR020084">
    <property type="entry name" value="NUDIX_hydrolase_CS"/>
</dbReference>
<dbReference type="PROSITE" id="PS00893">
    <property type="entry name" value="NUDIX_BOX"/>
    <property type="match status" value="1"/>
</dbReference>
<evidence type="ECO:0000313" key="9">
    <source>
        <dbReference type="EMBL" id="NMF92069.1"/>
    </source>
</evidence>
<evidence type="ECO:0000259" key="8">
    <source>
        <dbReference type="PROSITE" id="PS51462"/>
    </source>
</evidence>
<dbReference type="PANTHER" id="PTHR11839:SF18">
    <property type="entry name" value="NUDIX HYDROLASE DOMAIN-CONTAINING PROTEIN"/>
    <property type="match status" value="1"/>
</dbReference>
<name>A0ABX1N0K6_9RHOO</name>
<dbReference type="Pfam" id="PF00293">
    <property type="entry name" value="NUDIX"/>
    <property type="match status" value="1"/>
</dbReference>
<dbReference type="PANTHER" id="PTHR11839">
    <property type="entry name" value="UDP/ADP-SUGAR PYROPHOSPHATASE"/>
    <property type="match status" value="1"/>
</dbReference>
<dbReference type="SUPFAM" id="SSF55811">
    <property type="entry name" value="Nudix"/>
    <property type="match status" value="1"/>
</dbReference>
<accession>A0ABX1N0K6</accession>
<evidence type="ECO:0000256" key="2">
    <source>
        <dbReference type="ARBA" id="ARBA00001946"/>
    </source>
</evidence>
<organism evidence="9 10">
    <name type="scientific">Aromatoleum buckelii</name>
    <dbReference type="NCBI Taxonomy" id="200254"/>
    <lineage>
        <taxon>Bacteria</taxon>
        <taxon>Pseudomonadati</taxon>
        <taxon>Pseudomonadota</taxon>
        <taxon>Betaproteobacteria</taxon>
        <taxon>Rhodocyclales</taxon>
        <taxon>Rhodocyclaceae</taxon>
        <taxon>Aromatoleum</taxon>
    </lineage>
</organism>
<gene>
    <name evidence="9" type="ORF">GO608_01810</name>
</gene>
<evidence type="ECO:0000256" key="1">
    <source>
        <dbReference type="ARBA" id="ARBA00000847"/>
    </source>
</evidence>
<evidence type="ECO:0000256" key="7">
    <source>
        <dbReference type="ARBA" id="ARBA00032272"/>
    </source>
</evidence>
<comment type="caution">
    <text evidence="9">The sequence shown here is derived from an EMBL/GenBank/DDBJ whole genome shotgun (WGS) entry which is preliminary data.</text>
</comment>
<dbReference type="Proteomes" id="UP000601990">
    <property type="component" value="Unassembled WGS sequence"/>
</dbReference>
<sequence length="195" mass="21514">MPCSPPSERDPLEELELDSERVFDGALLEVRRDRVSLPDGAESLREYVRHPGAVVVLAVLPDGGLLFERQYRYPLRRAFLELPAGKIDAGEDLLSCARRELREETGYEADEWQYLGVMHPCIGYSDERIEIFLARGLTHVGTALDDGEFLEVLTLSVEEALEAAQEGRITDAKSIVALFRGFRALGLAVGPAGGS</sequence>
<comment type="cofactor">
    <cofactor evidence="2">
        <name>Mg(2+)</name>
        <dbReference type="ChEBI" id="CHEBI:18420"/>
    </cofactor>
</comment>
<dbReference type="Gene3D" id="3.90.79.10">
    <property type="entry name" value="Nucleoside Triphosphate Pyrophosphohydrolase"/>
    <property type="match status" value="1"/>
</dbReference>
<evidence type="ECO:0000256" key="5">
    <source>
        <dbReference type="ARBA" id="ARBA00022801"/>
    </source>
</evidence>
<evidence type="ECO:0000256" key="3">
    <source>
        <dbReference type="ARBA" id="ARBA00007275"/>
    </source>
</evidence>
<protein>
    <recommendedName>
        <fullName evidence="4">GDP-mannose pyrophosphatase</fullName>
    </recommendedName>
    <alternativeName>
        <fullName evidence="6">GDP-mannose hydrolase</fullName>
    </alternativeName>
    <alternativeName>
        <fullName evidence="7">GDPMK</fullName>
    </alternativeName>
</protein>
<keyword evidence="10" id="KW-1185">Reference proteome</keyword>
<dbReference type="PROSITE" id="PS51462">
    <property type="entry name" value="NUDIX"/>
    <property type="match status" value="1"/>
</dbReference>
<comment type="catalytic activity">
    <reaction evidence="1">
        <text>GDP-alpha-D-mannose + H2O = alpha-D-mannose 1-phosphate + GMP + 2 H(+)</text>
        <dbReference type="Rhea" id="RHEA:27978"/>
        <dbReference type="ChEBI" id="CHEBI:15377"/>
        <dbReference type="ChEBI" id="CHEBI:15378"/>
        <dbReference type="ChEBI" id="CHEBI:57527"/>
        <dbReference type="ChEBI" id="CHEBI:58115"/>
        <dbReference type="ChEBI" id="CHEBI:58409"/>
    </reaction>
</comment>
<proteinExistence type="inferred from homology"/>
<reference evidence="9" key="1">
    <citation type="submission" date="2019-12" db="EMBL/GenBank/DDBJ databases">
        <title>Comparative genomics gives insights into the taxonomy of the Azoarcus-Aromatoleum group and reveals separate origins of nif in the plant-associated Azoarcus and non-plant-associated Aromatoleum sub-groups.</title>
        <authorList>
            <person name="Lafos M."/>
            <person name="Maluk M."/>
            <person name="Batista M."/>
            <person name="Junghare M."/>
            <person name="Carmona M."/>
            <person name="Faoro H."/>
            <person name="Cruz L.M."/>
            <person name="Battistoni F."/>
            <person name="De Souza E."/>
            <person name="Pedrosa F."/>
            <person name="Chen W.-M."/>
            <person name="Poole P.S."/>
            <person name="Dixon R.A."/>
            <person name="James E.K."/>
        </authorList>
    </citation>
    <scope>NUCLEOTIDE SEQUENCE</scope>
    <source>
        <strain evidence="9">U120</strain>
    </source>
</reference>